<evidence type="ECO:0000313" key="3">
    <source>
        <dbReference type="Proteomes" id="UP000244013"/>
    </source>
</evidence>
<feature type="transmembrane region" description="Helical" evidence="1">
    <location>
        <begin position="29"/>
        <end position="49"/>
    </location>
</feature>
<accession>A0A2T5UCL7</accession>
<keyword evidence="1" id="KW-0472">Membrane</keyword>
<keyword evidence="1" id="KW-0812">Transmembrane</keyword>
<dbReference type="AlphaFoldDB" id="A0A2T5UCL7"/>
<feature type="transmembrane region" description="Helical" evidence="1">
    <location>
        <begin position="6"/>
        <end position="22"/>
    </location>
</feature>
<keyword evidence="1" id="KW-1133">Transmembrane helix</keyword>
<proteinExistence type="predicted"/>
<reference evidence="2 3" key="1">
    <citation type="submission" date="2018-04" db="EMBL/GenBank/DDBJ databases">
        <title>Genomic Encyclopedia of Type Strains, Phase III (KMG-III): the genomes of soil and plant-associated and newly described type strains.</title>
        <authorList>
            <person name="Whitman W."/>
        </authorList>
    </citation>
    <scope>NUCLEOTIDE SEQUENCE [LARGE SCALE GENOMIC DNA]</scope>
    <source>
        <strain evidence="2 3">MA-olki</strain>
    </source>
</reference>
<comment type="caution">
    <text evidence="2">The sequence shown here is derived from an EMBL/GenBank/DDBJ whole genome shotgun (WGS) entry which is preliminary data.</text>
</comment>
<dbReference type="Proteomes" id="UP000244013">
    <property type="component" value="Unassembled WGS sequence"/>
</dbReference>
<gene>
    <name evidence="2" type="ORF">C8J25_101721</name>
</gene>
<protein>
    <submittedName>
        <fullName evidence="2">Uncharacterized protein</fullName>
    </submittedName>
</protein>
<evidence type="ECO:0000313" key="2">
    <source>
        <dbReference type="EMBL" id="PTW49214.1"/>
    </source>
</evidence>
<dbReference type="EMBL" id="QAYE01000001">
    <property type="protein sequence ID" value="PTW49214.1"/>
    <property type="molecule type" value="Genomic_DNA"/>
</dbReference>
<feature type="transmembrane region" description="Helical" evidence="1">
    <location>
        <begin position="61"/>
        <end position="86"/>
    </location>
</feature>
<name>A0A2T5UCL7_9SPHN</name>
<sequence>MNTLWIGIIMSAPLLGFLLGSIRSNRRRWATYVVLLLLPVLPMTLFMAFTPPAPPSFLAWWGAAMVMISPVIIIWAILATVGFATARWNVR</sequence>
<organism evidence="2 3">
    <name type="scientific">Sphingomonas faeni</name>
    <dbReference type="NCBI Taxonomy" id="185950"/>
    <lineage>
        <taxon>Bacteria</taxon>
        <taxon>Pseudomonadati</taxon>
        <taxon>Pseudomonadota</taxon>
        <taxon>Alphaproteobacteria</taxon>
        <taxon>Sphingomonadales</taxon>
        <taxon>Sphingomonadaceae</taxon>
        <taxon>Sphingomonas</taxon>
    </lineage>
</organism>
<evidence type="ECO:0000256" key="1">
    <source>
        <dbReference type="SAM" id="Phobius"/>
    </source>
</evidence>